<evidence type="ECO:0000256" key="1">
    <source>
        <dbReference type="SAM" id="Phobius"/>
    </source>
</evidence>
<accession>A0A851GNF8</accession>
<keyword evidence="1" id="KW-0472">Membrane</keyword>
<dbReference type="EMBL" id="JACBAZ010000005">
    <property type="protein sequence ID" value="NWK56665.1"/>
    <property type="molecule type" value="Genomic_DNA"/>
</dbReference>
<keyword evidence="3" id="KW-1185">Reference proteome</keyword>
<dbReference type="Proteomes" id="UP000557872">
    <property type="component" value="Unassembled WGS sequence"/>
</dbReference>
<feature type="transmembrane region" description="Helical" evidence="1">
    <location>
        <begin position="12"/>
        <end position="36"/>
    </location>
</feature>
<sequence length="1166" mass="129693">MARLTLLQGQAGGFALVSTLAVMVLLVLVALSLLSLSTVEVRSSQRVKAVQEAKSNARLALMVALGELQKHLGPDQRISARAETLVKDPRIADVVSAGSPQAWWVGAMHSDRNLPIVSGDPNDPADTGEAVAWLVSGLDSSKNISDPSPFVDQNPVEMWGEHSLDLDQYTGGEAIRAGRVYVNNGMGQRISAYAYFVDDNGMKAQLTPYHESLQNEEPELLASGVLPGAYDLSILDGLDSLDGVAPSDYQKMLSLAEVPLLGGLDDICRKRLMDYTVSSLGVLSNVREGGLKKDLTIAFENESVFASVFPLDEKERYLVMDEEKLEQAQDLQKNGYIHWEMFKDYYNMKKHIREEGGVEYLDHVIFGKSGLKMNNNNEPYIKKPFYEGALGPHDIGDDQFEETSDGWAPDPSMKLTHEGHPYGDYTVLHDPAREVYAGEYKHSPLTTVLSLLREDAWLEKIDKQHRLDPVNADHNHGKADSDPDDGKFETHVQLWTSHYNPYNINLRLIGLHDQGRDGPRVINYPQVNFTDRPDKSVNGLNDKREIHVPGKSIILSPGKSRMVGFRKNTRFDESVDGTDKFSDEVATVVMENVWGKPDDAGQTILKNGNITVSFMLDRPAMIHGVNHEGHLRNDLETAQVFFSPFAWDQFVDRDGTDQHIGKQIDTGLPADGFNINGKVSMTFGLRTTREPGSSLRPLIDGNIRAMWHNPKWDYNMGLPLLASYSDKHQGESTDVPFVEMETDADSHGHTYWGADRSSQDGASSVILFDVPREDLVSLGQLQHAGCGRFSYEPSYIVGNSYRNVRIPGDEWKVEASDTFPGKPEWKIPGSFNLYDASYLINEILWDGYIFTTIPQVKDNHTPDEPEIDFPKIAKGEEFLPNPRFIPYTPSGSQFDKATMQDEGDKQSGSFYHNAGHLLVDGMFNVNSTSVAAWEAFLSGTYKLPVQKMDDKGEIGGFVKPEHVRFPRVKSVMGEGFDKDDPDEDYWIGFRHLEQDEVRALAEKIVEEIKRRGPFLTLGEFVNRKLDDDKTLSAKGVLQAALDATVNEGLDASVDEDATHPAVTGDSTQGAGFPGQLLQGDLLQALSPYMQSRSDSFTVRAYGESLDPVSGRILARAWCEAVVQRYPDPVGNSESSLSVLEELANPSSAYGRRFRMLSFRWLSPDEI</sequence>
<dbReference type="AlphaFoldDB" id="A0A851GNF8"/>
<dbReference type="RefSeq" id="WP_178933465.1">
    <property type="nucleotide sequence ID" value="NZ_JACBAZ010000005.1"/>
</dbReference>
<organism evidence="2 3">
    <name type="scientific">Oceaniferula marina</name>
    <dbReference type="NCBI Taxonomy" id="2748318"/>
    <lineage>
        <taxon>Bacteria</taxon>
        <taxon>Pseudomonadati</taxon>
        <taxon>Verrucomicrobiota</taxon>
        <taxon>Verrucomicrobiia</taxon>
        <taxon>Verrucomicrobiales</taxon>
        <taxon>Verrucomicrobiaceae</taxon>
        <taxon>Oceaniferula</taxon>
    </lineage>
</organism>
<evidence type="ECO:0000313" key="3">
    <source>
        <dbReference type="Proteomes" id="UP000557872"/>
    </source>
</evidence>
<evidence type="ECO:0000313" key="2">
    <source>
        <dbReference type="EMBL" id="NWK56665.1"/>
    </source>
</evidence>
<name>A0A851GNF8_9BACT</name>
<protein>
    <submittedName>
        <fullName evidence="2">Uncharacterized protein</fullName>
    </submittedName>
</protein>
<reference evidence="2 3" key="1">
    <citation type="submission" date="2020-07" db="EMBL/GenBank/DDBJ databases">
        <title>Roseicoccus Jingziensis gen. nov., sp. nov., isolated from coastal seawater.</title>
        <authorList>
            <person name="Feng X."/>
        </authorList>
    </citation>
    <scope>NUCLEOTIDE SEQUENCE [LARGE SCALE GENOMIC DNA]</scope>
    <source>
        <strain evidence="2 3">N1E253</strain>
    </source>
</reference>
<proteinExistence type="predicted"/>
<gene>
    <name evidence="2" type="ORF">HW115_13665</name>
</gene>
<comment type="caution">
    <text evidence="2">The sequence shown here is derived from an EMBL/GenBank/DDBJ whole genome shotgun (WGS) entry which is preliminary data.</text>
</comment>
<keyword evidence="1" id="KW-1133">Transmembrane helix</keyword>
<keyword evidence="1" id="KW-0812">Transmembrane</keyword>